<reference evidence="1 3" key="1">
    <citation type="submission" date="2015-10" db="EMBL/GenBank/DDBJ databases">
        <title>The cercosporin biosynthetic gene cluster was horizontally transferred to several fungal lineages and shown to be expanded in Cercospora beticola based on microsynteny with recipient genomes.</title>
        <authorList>
            <person name="De Jonge R."/>
            <person name="Ebert M.K."/>
            <person name="Suttle J.C."/>
            <person name="Jurick Ii W.M."/>
            <person name="Secor G.A."/>
            <person name="Thomma B.P."/>
            <person name="Van De Peer Y."/>
            <person name="Bolton M.D."/>
        </authorList>
    </citation>
    <scope>NUCLEOTIDE SEQUENCE [LARGE SCALE GENOMIC DNA]</scope>
    <source>
        <strain evidence="1 3">09-40</strain>
    </source>
</reference>
<dbReference type="EMBL" id="LKMD01000105">
    <property type="protein sequence ID" value="PIA93891.1"/>
    <property type="molecule type" value="Genomic_DNA"/>
</dbReference>
<accession>A0A2G5HMW5</accession>
<organism evidence="1 3">
    <name type="scientific">Cercospora beticola</name>
    <name type="common">Sugarbeet leaf spot fungus</name>
    <dbReference type="NCBI Taxonomy" id="122368"/>
    <lineage>
        <taxon>Eukaryota</taxon>
        <taxon>Fungi</taxon>
        <taxon>Dikarya</taxon>
        <taxon>Ascomycota</taxon>
        <taxon>Pezizomycotina</taxon>
        <taxon>Dothideomycetes</taxon>
        <taxon>Dothideomycetidae</taxon>
        <taxon>Mycosphaerellales</taxon>
        <taxon>Mycosphaerellaceae</taxon>
        <taxon>Cercospora</taxon>
    </lineage>
</organism>
<dbReference type="EMBL" id="CP134187">
    <property type="protein sequence ID" value="WPB01782.1"/>
    <property type="molecule type" value="Genomic_DNA"/>
</dbReference>
<evidence type="ECO:0000313" key="1">
    <source>
        <dbReference type="EMBL" id="PIA93891.1"/>
    </source>
</evidence>
<dbReference type="Proteomes" id="UP001302367">
    <property type="component" value="Chromosome 4"/>
</dbReference>
<name>A0A2G5HMW5_CERBT</name>
<evidence type="ECO:0000313" key="3">
    <source>
        <dbReference type="Proteomes" id="UP000230605"/>
    </source>
</evidence>
<sequence>MRNTFARTSYSRPTYVPNNTDPWLVGIYNKSLLRFESGRCRGHRHLKLDSAYALYDDWMSLDVGLVKKCLSQKVRLQGGFRNMLLSQPPPTSASILVEFKYPAGNMQRWWHHVHRVDGVRLRDIVDAFREKMQKWQKTKAQDIHTISLRVKSGESTIFFPTEDRKRIRNMDSMHGEVRERGRLV</sequence>
<evidence type="ECO:0000313" key="4">
    <source>
        <dbReference type="Proteomes" id="UP001302367"/>
    </source>
</evidence>
<keyword evidence="4" id="KW-1185">Reference proteome</keyword>
<dbReference type="Proteomes" id="UP000230605">
    <property type="component" value="Chromosome 4"/>
</dbReference>
<gene>
    <name evidence="1" type="ORF">CB0940_04533</name>
    <name evidence="2" type="ORF">RHO25_006414</name>
</gene>
<proteinExistence type="predicted"/>
<reference evidence="2 4" key="2">
    <citation type="submission" date="2023-09" db="EMBL/GenBank/DDBJ databases">
        <title>Complete-Gapless Cercospora beticola genome.</title>
        <authorList>
            <person name="Wyatt N.A."/>
            <person name="Spanner R.E."/>
            <person name="Bolton M.D."/>
        </authorList>
    </citation>
    <scope>NUCLEOTIDE SEQUENCE [LARGE SCALE GENOMIC DNA]</scope>
    <source>
        <strain evidence="2">Cb09-40</strain>
    </source>
</reference>
<protein>
    <submittedName>
        <fullName evidence="1">Uncharacterized protein</fullName>
    </submittedName>
</protein>
<dbReference type="OrthoDB" id="10555743at2759"/>
<dbReference type="AlphaFoldDB" id="A0A2G5HMW5"/>
<evidence type="ECO:0000313" key="2">
    <source>
        <dbReference type="EMBL" id="WPB01782.1"/>
    </source>
</evidence>